<comment type="caution">
    <text evidence="1">The sequence shown here is derived from an EMBL/GenBank/DDBJ whole genome shotgun (WGS) entry which is preliminary data.</text>
</comment>
<reference evidence="1 2" key="1">
    <citation type="journal article" date="2016" name="Nat. Commun.">
        <title>Thousands of microbial genomes shed light on interconnected biogeochemical processes in an aquifer system.</title>
        <authorList>
            <person name="Anantharaman K."/>
            <person name="Brown C.T."/>
            <person name="Hug L.A."/>
            <person name="Sharon I."/>
            <person name="Castelle C.J."/>
            <person name="Probst A.J."/>
            <person name="Thomas B.C."/>
            <person name="Singh A."/>
            <person name="Wilkins M.J."/>
            <person name="Karaoz U."/>
            <person name="Brodie E.L."/>
            <person name="Williams K.H."/>
            <person name="Hubbard S.S."/>
            <person name="Banfield J.F."/>
        </authorList>
    </citation>
    <scope>NUCLEOTIDE SEQUENCE [LARGE SCALE GENOMIC DNA]</scope>
</reference>
<evidence type="ECO:0000313" key="1">
    <source>
        <dbReference type="EMBL" id="OGM27340.1"/>
    </source>
</evidence>
<dbReference type="Proteomes" id="UP000179221">
    <property type="component" value="Unassembled WGS sequence"/>
</dbReference>
<sequence>MLKEREPISKTGKLLDLMRIYGVSFDLDGVKVLTSPGAIKIYNKKWGIPYGLVKYHGDLSDYFSMTQWLTEINSLHRGKIQDPMHEAVSIWNNEENLRTAPVESGVISLLKLMYNHKVDPYDITSRPVSTKQTTEEWINNKLGVFGDLTNRLNMQEGENLNPEFKADRAELLKILFHFEDSGKHAEKIADRGIVVGLVIKPWSENYIPQHPLIIRPTRYHGRPEIVRTFLALRDFVATNPEIINSLIEKRFK</sequence>
<protein>
    <submittedName>
        <fullName evidence="1">Uncharacterized protein</fullName>
    </submittedName>
</protein>
<dbReference type="AlphaFoldDB" id="A0A1F7YJH1"/>
<dbReference type="EMBL" id="MGGL01000004">
    <property type="protein sequence ID" value="OGM27340.1"/>
    <property type="molecule type" value="Genomic_DNA"/>
</dbReference>
<proteinExistence type="predicted"/>
<organism evidence="1 2">
    <name type="scientific">Candidatus Woesebacteria bacterium RIFCSPHIGHO2_01_FULL_40_22</name>
    <dbReference type="NCBI Taxonomy" id="1802499"/>
    <lineage>
        <taxon>Bacteria</taxon>
        <taxon>Candidatus Woeseibacteriota</taxon>
    </lineage>
</organism>
<accession>A0A1F7YJH1</accession>
<name>A0A1F7YJH1_9BACT</name>
<gene>
    <name evidence="1" type="ORF">A2628_00870</name>
</gene>
<evidence type="ECO:0000313" key="2">
    <source>
        <dbReference type="Proteomes" id="UP000179221"/>
    </source>
</evidence>